<feature type="signal peptide" evidence="6">
    <location>
        <begin position="1"/>
        <end position="29"/>
    </location>
</feature>
<dbReference type="EC" id="4.2.2.-" evidence="3"/>
<keyword evidence="2 3" id="KW-0961">Cell wall biogenesis/degradation</keyword>
<comment type="subcellular location">
    <subcellularLocation>
        <location evidence="3">Cell membrane</location>
        <topology evidence="3">Lipid-anchor</topology>
    </subcellularLocation>
</comment>
<dbReference type="STRING" id="758793.BRPE64_CCDS00320"/>
<gene>
    <name evidence="3" type="primary">rlpA</name>
    <name evidence="8" type="ORF">BRPE64_CCDS00320</name>
</gene>
<dbReference type="InterPro" id="IPR009009">
    <property type="entry name" value="RlpA-like_DPBB"/>
</dbReference>
<reference evidence="8 9" key="2">
    <citation type="journal article" date="2018" name="Int. J. Syst. Evol. Microbiol.">
        <title>Burkholderia insecticola sp. nov., a gut symbiotic bacterium of the bean bug Riptortus pedestris.</title>
        <authorList>
            <person name="Takeshita K."/>
            <person name="Tamaki H."/>
            <person name="Ohbayashi T."/>
            <person name="Meng X.-Y."/>
            <person name="Sone T."/>
            <person name="Mitani Y."/>
            <person name="Peeters C."/>
            <person name="Kikuchi Y."/>
            <person name="Vandamme P."/>
        </authorList>
    </citation>
    <scope>NUCLEOTIDE SEQUENCE [LARGE SCALE GENOMIC DNA]</scope>
    <source>
        <strain evidence="8">RPE64</strain>
    </source>
</reference>
<accession>R4WXU3</accession>
<evidence type="ECO:0000256" key="6">
    <source>
        <dbReference type="SAM" id="SignalP"/>
    </source>
</evidence>
<dbReference type="PANTHER" id="PTHR34183:SF8">
    <property type="entry name" value="ENDOLYTIC PEPTIDOGLYCAN TRANSGLYCOSYLASE RLPA-RELATED"/>
    <property type="match status" value="1"/>
</dbReference>
<dbReference type="HAMAP" id="MF_02071">
    <property type="entry name" value="RlpA"/>
    <property type="match status" value="1"/>
</dbReference>
<feature type="chain" id="PRO_5009992681" description="Endolytic peptidoglycan transglycosylase RlpA" evidence="6">
    <location>
        <begin position="30"/>
        <end position="162"/>
    </location>
</feature>
<evidence type="ECO:0000313" key="8">
    <source>
        <dbReference type="EMBL" id="BAN26115.1"/>
    </source>
</evidence>
<dbReference type="GO" id="GO:0005886">
    <property type="term" value="C:plasma membrane"/>
    <property type="evidence" value="ECO:0007669"/>
    <property type="project" value="UniProtKB-SubCell"/>
</dbReference>
<keyword evidence="3 8" id="KW-0449">Lipoprotein</keyword>
<evidence type="ECO:0000256" key="5">
    <source>
        <dbReference type="SAM" id="MobiDB-lite"/>
    </source>
</evidence>
<keyword evidence="3" id="KW-0472">Membrane</keyword>
<dbReference type="HOGENOM" id="CLU_042923_7_1_4"/>
<evidence type="ECO:0000256" key="2">
    <source>
        <dbReference type="ARBA" id="ARBA00023316"/>
    </source>
</evidence>
<keyword evidence="3" id="KW-1003">Cell membrane</keyword>
<evidence type="ECO:0000256" key="1">
    <source>
        <dbReference type="ARBA" id="ARBA00023239"/>
    </source>
</evidence>
<name>R4WXU3_9BURK</name>
<reference evidence="8 9" key="1">
    <citation type="journal article" date="2013" name="Genome Announc.">
        <title>Complete Genome Sequence of Burkholderia sp. Strain RPE64, Bacterial Symbiont of the Bean Bug Riptortus pedestris.</title>
        <authorList>
            <person name="Shibata T.F."/>
            <person name="Maeda T."/>
            <person name="Nikoh N."/>
            <person name="Yamaguchi K."/>
            <person name="Oshima K."/>
            <person name="Hattori M."/>
            <person name="Nishiyama T."/>
            <person name="Hasebe M."/>
            <person name="Fukatsu T."/>
            <person name="Kikuchi Y."/>
            <person name="Shigenobu S."/>
        </authorList>
    </citation>
    <scope>NUCLEOTIDE SEQUENCE [LARGE SCALE GENOMIC DNA]</scope>
</reference>
<dbReference type="SUPFAM" id="SSF50685">
    <property type="entry name" value="Barwin-like endoglucanases"/>
    <property type="match status" value="1"/>
</dbReference>
<dbReference type="GO" id="GO:0071555">
    <property type="term" value="P:cell wall organization"/>
    <property type="evidence" value="ECO:0007669"/>
    <property type="project" value="UniProtKB-KW"/>
</dbReference>
<comment type="function">
    <text evidence="3">Lytic transglycosylase with a strong preference for naked glycan strands that lack stem peptides.</text>
</comment>
<dbReference type="GO" id="GO:0008932">
    <property type="term" value="F:lytic endotransglycosylase activity"/>
    <property type="evidence" value="ECO:0007669"/>
    <property type="project" value="UniProtKB-UniRule"/>
</dbReference>
<proteinExistence type="inferred from homology"/>
<evidence type="ECO:0000313" key="9">
    <source>
        <dbReference type="Proteomes" id="UP000013966"/>
    </source>
</evidence>
<dbReference type="InterPro" id="IPR034718">
    <property type="entry name" value="RlpA"/>
</dbReference>
<dbReference type="EMBL" id="AP013060">
    <property type="protein sequence ID" value="BAN26115.1"/>
    <property type="molecule type" value="Genomic_DNA"/>
</dbReference>
<dbReference type="InterPro" id="IPR012997">
    <property type="entry name" value="RplA"/>
</dbReference>
<feature type="region of interest" description="Disordered" evidence="5">
    <location>
        <begin position="29"/>
        <end position="59"/>
    </location>
</feature>
<keyword evidence="3" id="KW-0564">Palmitate</keyword>
<organism evidence="8 9">
    <name type="scientific">Caballeronia insecticola</name>
    <dbReference type="NCBI Taxonomy" id="758793"/>
    <lineage>
        <taxon>Bacteria</taxon>
        <taxon>Pseudomonadati</taxon>
        <taxon>Pseudomonadota</taxon>
        <taxon>Betaproteobacteria</taxon>
        <taxon>Burkholderiales</taxon>
        <taxon>Burkholderiaceae</taxon>
        <taxon>Caballeronia</taxon>
    </lineage>
</organism>
<evidence type="ECO:0000259" key="7">
    <source>
        <dbReference type="Pfam" id="PF03330"/>
    </source>
</evidence>
<dbReference type="PANTHER" id="PTHR34183">
    <property type="entry name" value="ENDOLYTIC PEPTIDOGLYCAN TRANSGLYCOSYLASE RLPA"/>
    <property type="match status" value="1"/>
</dbReference>
<dbReference type="PROSITE" id="PS51257">
    <property type="entry name" value="PROKAR_LIPOPROTEIN"/>
    <property type="match status" value="1"/>
</dbReference>
<dbReference type="AlphaFoldDB" id="R4WXU3"/>
<evidence type="ECO:0000256" key="4">
    <source>
        <dbReference type="RuleBase" id="RU003495"/>
    </source>
</evidence>
<dbReference type="KEGG" id="buo:BRPE64_CCDS00320"/>
<dbReference type="Gene3D" id="2.40.40.10">
    <property type="entry name" value="RlpA-like domain"/>
    <property type="match status" value="1"/>
</dbReference>
<dbReference type="PATRIC" id="fig|758793.3.peg.4361"/>
<protein>
    <recommendedName>
        <fullName evidence="3">Endolytic peptidoglycan transglycosylase RlpA</fullName>
        <ecNumber evidence="3">4.2.2.-</ecNumber>
    </recommendedName>
</protein>
<evidence type="ECO:0000256" key="3">
    <source>
        <dbReference type="HAMAP-Rule" id="MF_02071"/>
    </source>
</evidence>
<keyword evidence="6" id="KW-0732">Signal</keyword>
<dbReference type="Proteomes" id="UP000013966">
    <property type="component" value="Chromosome 3"/>
</dbReference>
<dbReference type="NCBIfam" id="TIGR00413">
    <property type="entry name" value="rlpA"/>
    <property type="match status" value="1"/>
</dbReference>
<dbReference type="OrthoDB" id="9779128at2"/>
<keyword evidence="1 3" id="KW-0456">Lyase</keyword>
<dbReference type="CDD" id="cd22268">
    <property type="entry name" value="DPBB_RlpA-like"/>
    <property type="match status" value="1"/>
</dbReference>
<dbReference type="InterPro" id="IPR036908">
    <property type="entry name" value="RlpA-like_sf"/>
</dbReference>
<sequence>MNMLRLRNPGAFACALLIAGCAASPPRHSAEHVSQVQDELARSTEGATSDKSPQTEKARNLHQAGLASWYGRGFNGHRTANGERFDMHAMTAAHRTLPFGSWVRVTLAGRNRSILVRINDRGPFERNRVIDLSYGAAVALGIARHGAAKVELSVTSNSHTRS</sequence>
<feature type="domain" description="RlpA-like protein double-psi beta-barrel" evidence="7">
    <location>
        <begin position="63"/>
        <end position="151"/>
    </location>
</feature>
<comment type="similarity">
    <text evidence="3 4">Belongs to the RlpA family.</text>
</comment>
<keyword evidence="9" id="KW-1185">Reference proteome</keyword>
<dbReference type="Pfam" id="PF03330">
    <property type="entry name" value="DPBB_1"/>
    <property type="match status" value="1"/>
</dbReference>
<dbReference type="GO" id="GO:0000270">
    <property type="term" value="P:peptidoglycan metabolic process"/>
    <property type="evidence" value="ECO:0007669"/>
    <property type="project" value="UniProtKB-UniRule"/>
</dbReference>